<dbReference type="Pfam" id="PF02630">
    <property type="entry name" value="SCO1-SenC"/>
    <property type="match status" value="1"/>
</dbReference>
<accession>A0A4R3M221</accession>
<keyword evidence="3" id="KW-0479">Metal-binding</keyword>
<dbReference type="PANTHER" id="PTHR12151:SF25">
    <property type="entry name" value="LINALOOL DEHYDRATASE_ISOMERASE DOMAIN-CONTAINING PROTEIN"/>
    <property type="match status" value="1"/>
</dbReference>
<keyword evidence="2 3" id="KW-0186">Copper</keyword>
<evidence type="ECO:0000256" key="1">
    <source>
        <dbReference type="ARBA" id="ARBA00010996"/>
    </source>
</evidence>
<organism evidence="6 7">
    <name type="scientific">Paralcaligenes ureilyticus</name>
    <dbReference type="NCBI Taxonomy" id="627131"/>
    <lineage>
        <taxon>Bacteria</taxon>
        <taxon>Pseudomonadati</taxon>
        <taxon>Pseudomonadota</taxon>
        <taxon>Betaproteobacteria</taxon>
        <taxon>Burkholderiales</taxon>
        <taxon>Alcaligenaceae</taxon>
        <taxon>Paralcaligenes</taxon>
    </lineage>
</organism>
<feature type="binding site" evidence="3">
    <location>
        <position position="157"/>
    </location>
    <ligand>
        <name>Cu cation</name>
        <dbReference type="ChEBI" id="CHEBI:23378"/>
    </ligand>
</feature>
<dbReference type="InterPro" id="IPR036249">
    <property type="entry name" value="Thioredoxin-like_sf"/>
</dbReference>
<reference evidence="6 7" key="1">
    <citation type="submission" date="2019-03" db="EMBL/GenBank/DDBJ databases">
        <title>Genomic Encyclopedia of Type Strains, Phase IV (KMG-IV): sequencing the most valuable type-strain genomes for metagenomic binning, comparative biology and taxonomic classification.</title>
        <authorList>
            <person name="Goeker M."/>
        </authorList>
    </citation>
    <scope>NUCLEOTIDE SEQUENCE [LARGE SCALE GENOMIC DNA]</scope>
    <source>
        <strain evidence="6 7">DSM 24591</strain>
    </source>
</reference>
<dbReference type="PROSITE" id="PS51352">
    <property type="entry name" value="THIOREDOXIN_2"/>
    <property type="match status" value="1"/>
</dbReference>
<comment type="similarity">
    <text evidence="1">Belongs to the SCO1/2 family.</text>
</comment>
<evidence type="ECO:0000256" key="3">
    <source>
        <dbReference type="PIRSR" id="PIRSR603782-1"/>
    </source>
</evidence>
<comment type="caution">
    <text evidence="6">The sequence shown here is derived from an EMBL/GenBank/DDBJ whole genome shotgun (WGS) entry which is preliminary data.</text>
</comment>
<proteinExistence type="inferred from homology"/>
<keyword evidence="7" id="KW-1185">Reference proteome</keyword>
<evidence type="ECO:0000313" key="6">
    <source>
        <dbReference type="EMBL" id="TCT07042.1"/>
    </source>
</evidence>
<dbReference type="EMBL" id="SMAJ01000007">
    <property type="protein sequence ID" value="TCT07042.1"/>
    <property type="molecule type" value="Genomic_DNA"/>
</dbReference>
<dbReference type="InterPro" id="IPR003782">
    <property type="entry name" value="SCO1/SenC"/>
</dbReference>
<dbReference type="GO" id="GO:0046872">
    <property type="term" value="F:metal ion binding"/>
    <property type="evidence" value="ECO:0007669"/>
    <property type="project" value="UniProtKB-KW"/>
</dbReference>
<feature type="domain" description="Thioredoxin" evidence="5">
    <location>
        <begin position="101"/>
        <end position="276"/>
    </location>
</feature>
<gene>
    <name evidence="6" type="ORF">EDC26_10798</name>
</gene>
<evidence type="ECO:0000259" key="5">
    <source>
        <dbReference type="PROSITE" id="PS51352"/>
    </source>
</evidence>
<dbReference type="Gene3D" id="3.40.30.10">
    <property type="entry name" value="Glutaredoxin"/>
    <property type="match status" value="1"/>
</dbReference>
<feature type="disulfide bond" description="Redox-active" evidence="4">
    <location>
        <begin position="153"/>
        <end position="157"/>
    </location>
</feature>
<dbReference type="SUPFAM" id="SSF52833">
    <property type="entry name" value="Thioredoxin-like"/>
    <property type="match status" value="1"/>
</dbReference>
<sequence length="276" mass="30331">MLQKKQNYSEVANVGIVIELCVASVLPKKMYFDSTIREGLKFAIHHPNHWPRKYLSFQTSVFTPLAKFSSSSYTLLAMSRYSSQRRTFISLATAGLLSLGLVGCKRAVKFQGSDISGTHLGHDMAMVDSTGTLRTLADYKGKVLVVYFGYTHCPDVCPTSMAELAQTMKLLKGDAQKVQVIMITVDPQRDTGAIMASYAKAFNPSFVGLTGSPDQLHKTAQSFKVYYAKASGGTPDSYTMDHSAFFYILDQTGEARVLLHGDAQAKVIASDIRQLL</sequence>
<evidence type="ECO:0000256" key="4">
    <source>
        <dbReference type="PIRSR" id="PIRSR603782-2"/>
    </source>
</evidence>
<dbReference type="FunFam" id="3.40.30.10:FF:000013">
    <property type="entry name" value="Blast:Protein SCO1 homolog, mitochondrial"/>
    <property type="match status" value="1"/>
</dbReference>
<evidence type="ECO:0000256" key="2">
    <source>
        <dbReference type="ARBA" id="ARBA00023008"/>
    </source>
</evidence>
<feature type="binding site" evidence="3">
    <location>
        <position position="242"/>
    </location>
    <ligand>
        <name>Cu cation</name>
        <dbReference type="ChEBI" id="CHEBI:23378"/>
    </ligand>
</feature>
<dbReference type="InterPro" id="IPR013766">
    <property type="entry name" value="Thioredoxin_domain"/>
</dbReference>
<dbReference type="Proteomes" id="UP000295525">
    <property type="component" value="Unassembled WGS sequence"/>
</dbReference>
<feature type="binding site" evidence="3">
    <location>
        <position position="153"/>
    </location>
    <ligand>
        <name>Cu cation</name>
        <dbReference type="ChEBI" id="CHEBI:23378"/>
    </ligand>
</feature>
<keyword evidence="4" id="KW-1015">Disulfide bond</keyword>
<protein>
    <submittedName>
        <fullName evidence="6">Protein SCO1/2</fullName>
    </submittedName>
</protein>
<evidence type="ECO:0000313" key="7">
    <source>
        <dbReference type="Proteomes" id="UP000295525"/>
    </source>
</evidence>
<name>A0A4R3M221_9BURK</name>
<dbReference type="AlphaFoldDB" id="A0A4R3M221"/>
<dbReference type="CDD" id="cd02968">
    <property type="entry name" value="SCO"/>
    <property type="match status" value="1"/>
</dbReference>
<dbReference type="PANTHER" id="PTHR12151">
    <property type="entry name" value="ELECTRON TRANSPORT PROTIN SCO1/SENC FAMILY MEMBER"/>
    <property type="match status" value="1"/>
</dbReference>